<proteinExistence type="inferred from homology"/>
<dbReference type="RefSeq" id="WP_111351621.1">
    <property type="nucleotide sequence ID" value="NZ_JAIWKD010000004.1"/>
</dbReference>
<comment type="caution">
    <text evidence="12">The sequence shown here is derived from an EMBL/GenBank/DDBJ whole genome shotgun (WGS) entry which is preliminary data.</text>
</comment>
<sequence>MAIVLRILDALCALGGLIAALASGGLAVMLIVEVIATSFFAWSQPWAVEYSSYLLCASLFAGAGWTLRDGGHVRVQILTDRLPEGAQRWADLLATVFALGMAGFAAMALVENAMRSFSLGSTSYYPTRTPLYWPQALLAFGFVVLSLGLLARAIRVLMRLPTEHQGVASAEEGAGLAGDGARPASEGAPA</sequence>
<comment type="similarity">
    <text evidence="8 9">Belongs to the TRAP transporter small permease family.</text>
</comment>
<feature type="domain" description="Tripartite ATP-independent periplasmic transporters DctQ component" evidence="11">
    <location>
        <begin position="27"/>
        <end position="157"/>
    </location>
</feature>
<evidence type="ECO:0000256" key="1">
    <source>
        <dbReference type="ARBA" id="ARBA00004429"/>
    </source>
</evidence>
<dbReference type="InterPro" id="IPR007387">
    <property type="entry name" value="TRAP_DctQ"/>
</dbReference>
<name>A0A8B2NMQ7_9HYPH</name>
<accession>A0A8B2NMQ7</accession>
<comment type="function">
    <text evidence="9">Part of the tripartite ATP-independent periplasmic (TRAP) transport system.</text>
</comment>
<keyword evidence="5 9" id="KW-0812">Transmembrane</keyword>
<dbReference type="EMBL" id="QHHQ01000008">
    <property type="protein sequence ID" value="RAH97775.1"/>
    <property type="molecule type" value="Genomic_DNA"/>
</dbReference>
<evidence type="ECO:0000256" key="7">
    <source>
        <dbReference type="ARBA" id="ARBA00023136"/>
    </source>
</evidence>
<gene>
    <name evidence="12" type="ORF">DLJ53_28460</name>
</gene>
<evidence type="ECO:0000256" key="9">
    <source>
        <dbReference type="RuleBase" id="RU369079"/>
    </source>
</evidence>
<evidence type="ECO:0000313" key="13">
    <source>
        <dbReference type="Proteomes" id="UP000249590"/>
    </source>
</evidence>
<evidence type="ECO:0000256" key="3">
    <source>
        <dbReference type="ARBA" id="ARBA00022475"/>
    </source>
</evidence>
<feature type="transmembrane region" description="Helical" evidence="9">
    <location>
        <begin position="130"/>
        <end position="151"/>
    </location>
</feature>
<comment type="subcellular location">
    <subcellularLocation>
        <location evidence="1 9">Cell inner membrane</location>
        <topology evidence="1 9">Multi-pass membrane protein</topology>
    </subcellularLocation>
</comment>
<comment type="subunit">
    <text evidence="9">The complex comprises the extracytoplasmic solute receptor protein and the two transmembrane proteins.</text>
</comment>
<dbReference type="PANTHER" id="PTHR35011:SF10">
    <property type="entry name" value="TRAP TRANSPORTER SMALL PERMEASE PROTEIN"/>
    <property type="match status" value="1"/>
</dbReference>
<dbReference type="InterPro" id="IPR055348">
    <property type="entry name" value="DctQ"/>
</dbReference>
<dbReference type="GO" id="GO:0015740">
    <property type="term" value="P:C4-dicarboxylate transport"/>
    <property type="evidence" value="ECO:0007669"/>
    <property type="project" value="TreeGrafter"/>
</dbReference>
<evidence type="ECO:0000259" key="11">
    <source>
        <dbReference type="Pfam" id="PF04290"/>
    </source>
</evidence>
<keyword evidence="4 9" id="KW-0997">Cell inner membrane</keyword>
<evidence type="ECO:0000256" key="4">
    <source>
        <dbReference type="ARBA" id="ARBA00022519"/>
    </source>
</evidence>
<evidence type="ECO:0000256" key="8">
    <source>
        <dbReference type="ARBA" id="ARBA00038436"/>
    </source>
</evidence>
<protein>
    <recommendedName>
        <fullName evidence="9">TRAP transporter small permease protein</fullName>
    </recommendedName>
</protein>
<dbReference type="Pfam" id="PF04290">
    <property type="entry name" value="DctQ"/>
    <property type="match status" value="1"/>
</dbReference>
<evidence type="ECO:0000313" key="12">
    <source>
        <dbReference type="EMBL" id="RAH97775.1"/>
    </source>
</evidence>
<evidence type="ECO:0000256" key="6">
    <source>
        <dbReference type="ARBA" id="ARBA00022989"/>
    </source>
</evidence>
<dbReference type="GO" id="GO:0005886">
    <property type="term" value="C:plasma membrane"/>
    <property type="evidence" value="ECO:0007669"/>
    <property type="project" value="UniProtKB-SubCell"/>
</dbReference>
<feature type="transmembrane region" description="Helical" evidence="9">
    <location>
        <begin position="89"/>
        <end position="110"/>
    </location>
</feature>
<dbReference type="GO" id="GO:0022857">
    <property type="term" value="F:transmembrane transporter activity"/>
    <property type="evidence" value="ECO:0007669"/>
    <property type="project" value="UniProtKB-UniRule"/>
</dbReference>
<keyword evidence="7 9" id="KW-0472">Membrane</keyword>
<keyword evidence="2 9" id="KW-0813">Transport</keyword>
<keyword evidence="3" id="KW-1003">Cell membrane</keyword>
<evidence type="ECO:0000256" key="10">
    <source>
        <dbReference type="SAM" id="MobiDB-lite"/>
    </source>
</evidence>
<dbReference type="PANTHER" id="PTHR35011">
    <property type="entry name" value="2,3-DIKETO-L-GULONATE TRAP TRANSPORTER SMALL PERMEASE PROTEIN YIAM"/>
    <property type="match status" value="1"/>
</dbReference>
<dbReference type="AlphaFoldDB" id="A0A8B2NMQ7"/>
<feature type="transmembrane region" description="Helical" evidence="9">
    <location>
        <begin position="7"/>
        <end position="30"/>
    </location>
</feature>
<organism evidence="12 13">
    <name type="scientific">Acuticoccus sediminis</name>
    <dbReference type="NCBI Taxonomy" id="2184697"/>
    <lineage>
        <taxon>Bacteria</taxon>
        <taxon>Pseudomonadati</taxon>
        <taxon>Pseudomonadota</taxon>
        <taxon>Alphaproteobacteria</taxon>
        <taxon>Hyphomicrobiales</taxon>
        <taxon>Amorphaceae</taxon>
        <taxon>Acuticoccus</taxon>
    </lineage>
</organism>
<reference evidence="12 13" key="1">
    <citation type="submission" date="2018-05" db="EMBL/GenBank/DDBJ databases">
        <title>Acuticoccus sediminis sp. nov., isolated from deep-sea sediment of Indian Ocean.</title>
        <authorList>
            <person name="Liu X."/>
            <person name="Lai Q."/>
            <person name="Du Y."/>
            <person name="Sun F."/>
            <person name="Zhang X."/>
            <person name="Wang S."/>
            <person name="Shao Z."/>
        </authorList>
    </citation>
    <scope>NUCLEOTIDE SEQUENCE [LARGE SCALE GENOMIC DNA]</scope>
    <source>
        <strain evidence="12 13">PTG4-2</strain>
    </source>
</reference>
<feature type="region of interest" description="Disordered" evidence="10">
    <location>
        <begin position="171"/>
        <end position="190"/>
    </location>
</feature>
<keyword evidence="6 9" id="KW-1133">Transmembrane helix</keyword>
<dbReference type="OrthoDB" id="6385730at2"/>
<dbReference type="Proteomes" id="UP000249590">
    <property type="component" value="Unassembled WGS sequence"/>
</dbReference>
<evidence type="ECO:0000256" key="2">
    <source>
        <dbReference type="ARBA" id="ARBA00022448"/>
    </source>
</evidence>
<feature type="transmembrane region" description="Helical" evidence="9">
    <location>
        <begin position="50"/>
        <end position="68"/>
    </location>
</feature>
<evidence type="ECO:0000256" key="5">
    <source>
        <dbReference type="ARBA" id="ARBA00022692"/>
    </source>
</evidence>
<keyword evidence="13" id="KW-1185">Reference proteome</keyword>